<gene>
    <name evidence="2" type="ORF">SAMN05444171_4901</name>
</gene>
<keyword evidence="1" id="KW-0472">Membrane</keyword>
<dbReference type="OrthoDB" id="8234117at2"/>
<feature type="transmembrane region" description="Helical" evidence="1">
    <location>
        <begin position="6"/>
        <end position="28"/>
    </location>
</feature>
<dbReference type="Proteomes" id="UP000183208">
    <property type="component" value="Unassembled WGS sequence"/>
</dbReference>
<protein>
    <submittedName>
        <fullName evidence="2">Uncharacterized protein</fullName>
    </submittedName>
</protein>
<reference evidence="2 3" key="1">
    <citation type="submission" date="2016-10" db="EMBL/GenBank/DDBJ databases">
        <authorList>
            <person name="de Groot N.N."/>
        </authorList>
    </citation>
    <scope>NUCLEOTIDE SEQUENCE [LARGE SCALE GENOMIC DNA]</scope>
    <source>
        <strain evidence="2 3">GAS522</strain>
    </source>
</reference>
<name>A0A1M7CJC2_9BRAD</name>
<evidence type="ECO:0000313" key="2">
    <source>
        <dbReference type="EMBL" id="SED71181.1"/>
    </source>
</evidence>
<dbReference type="AlphaFoldDB" id="A0A1M7CJC2"/>
<sequence length="147" mass="16242">MNPGYIPALAAFGGSAVGGLTSLVATWVTQRRRDSVRRLAQEKTRRQKLYRQFIEEASKLYADALVHNNSEVSALVNMYALIGRMRILSSDAVIEGAEAVARMIVDTYLSPNKTFPELRELIGSHATDPLRSFSQVCREELSALGRG</sequence>
<evidence type="ECO:0000256" key="1">
    <source>
        <dbReference type="SAM" id="Phobius"/>
    </source>
</evidence>
<dbReference type="EMBL" id="FNTI01000001">
    <property type="protein sequence ID" value="SED71181.1"/>
    <property type="molecule type" value="Genomic_DNA"/>
</dbReference>
<evidence type="ECO:0000313" key="3">
    <source>
        <dbReference type="Proteomes" id="UP000183208"/>
    </source>
</evidence>
<proteinExistence type="predicted"/>
<keyword evidence="1" id="KW-1133">Transmembrane helix</keyword>
<accession>A0A1M7CJC2</accession>
<organism evidence="2 3">
    <name type="scientific">Bradyrhizobium lablabi</name>
    <dbReference type="NCBI Taxonomy" id="722472"/>
    <lineage>
        <taxon>Bacteria</taxon>
        <taxon>Pseudomonadati</taxon>
        <taxon>Pseudomonadota</taxon>
        <taxon>Alphaproteobacteria</taxon>
        <taxon>Hyphomicrobiales</taxon>
        <taxon>Nitrobacteraceae</taxon>
        <taxon>Bradyrhizobium</taxon>
    </lineage>
</organism>
<keyword evidence="1" id="KW-0812">Transmembrane</keyword>